<dbReference type="GO" id="GO:0005886">
    <property type="term" value="C:plasma membrane"/>
    <property type="evidence" value="ECO:0000318"/>
    <property type="project" value="GO_Central"/>
</dbReference>
<dbReference type="AlphaFoldDB" id="A7RZ84"/>
<feature type="non-terminal residue" evidence="9">
    <location>
        <position position="336"/>
    </location>
</feature>
<evidence type="ECO:0000256" key="1">
    <source>
        <dbReference type="ARBA" id="ARBA00004370"/>
    </source>
</evidence>
<comment type="subcellular location">
    <subcellularLocation>
        <location evidence="1">Membrane</location>
    </subcellularLocation>
</comment>
<dbReference type="InterPro" id="IPR000276">
    <property type="entry name" value="GPCR_Rhodpsn"/>
</dbReference>
<dbReference type="PhylomeDB" id="A7RZ84"/>
<feature type="non-terminal residue" evidence="9">
    <location>
        <position position="1"/>
    </location>
</feature>
<feature type="transmembrane region" description="Helical" evidence="7">
    <location>
        <begin position="270"/>
        <end position="297"/>
    </location>
</feature>
<dbReference type="PANTHER" id="PTHR24372">
    <property type="entry name" value="GLYCOPROTEIN HORMONE RECEPTOR"/>
    <property type="match status" value="1"/>
</dbReference>
<feature type="domain" description="G-protein coupled receptors family 1 profile" evidence="8">
    <location>
        <begin position="55"/>
        <end position="327"/>
    </location>
</feature>
<evidence type="ECO:0000313" key="10">
    <source>
        <dbReference type="Proteomes" id="UP000001593"/>
    </source>
</evidence>
<evidence type="ECO:0000313" key="9">
    <source>
        <dbReference type="EMBL" id="EDO43188.1"/>
    </source>
</evidence>
<dbReference type="PRINTS" id="PR00237">
    <property type="entry name" value="GPCRRHODOPSN"/>
</dbReference>
<dbReference type="KEGG" id="nve:5515157"/>
<feature type="transmembrane region" description="Helical" evidence="7">
    <location>
        <begin position="170"/>
        <end position="196"/>
    </location>
</feature>
<keyword evidence="3 7" id="KW-0812">Transmembrane</keyword>
<evidence type="ECO:0000256" key="5">
    <source>
        <dbReference type="ARBA" id="ARBA00022989"/>
    </source>
</evidence>
<gene>
    <name evidence="9" type="ORF">NEMVEDRAFT_v1g52738</name>
</gene>
<keyword evidence="2" id="KW-0433">Leucine-rich repeat</keyword>
<keyword evidence="6 7" id="KW-0472">Membrane</keyword>
<keyword evidence="10" id="KW-1185">Reference proteome</keyword>
<dbReference type="PROSITE" id="PS50262">
    <property type="entry name" value="G_PROTEIN_RECEP_F1_2"/>
    <property type="match status" value="1"/>
</dbReference>
<feature type="transmembrane region" description="Helical" evidence="7">
    <location>
        <begin position="224"/>
        <end position="249"/>
    </location>
</feature>
<reference evidence="9 10" key="1">
    <citation type="journal article" date="2007" name="Science">
        <title>Sea anemone genome reveals ancestral eumetazoan gene repertoire and genomic organization.</title>
        <authorList>
            <person name="Putnam N.H."/>
            <person name="Srivastava M."/>
            <person name="Hellsten U."/>
            <person name="Dirks B."/>
            <person name="Chapman J."/>
            <person name="Salamov A."/>
            <person name="Terry A."/>
            <person name="Shapiro H."/>
            <person name="Lindquist E."/>
            <person name="Kapitonov V.V."/>
            <person name="Jurka J."/>
            <person name="Genikhovich G."/>
            <person name="Grigoriev I.V."/>
            <person name="Lucas S.M."/>
            <person name="Steele R.E."/>
            <person name="Finnerty J.R."/>
            <person name="Technau U."/>
            <person name="Martindale M.Q."/>
            <person name="Rokhsar D.S."/>
        </authorList>
    </citation>
    <scope>NUCLEOTIDE SEQUENCE [LARGE SCALE GENOMIC DNA]</scope>
    <source>
        <strain evidence="10">CH2 X CH6</strain>
    </source>
</reference>
<keyword evidence="5 7" id="KW-1133">Transmembrane helix</keyword>
<dbReference type="EMBL" id="DS469556">
    <property type="protein sequence ID" value="EDO43188.1"/>
    <property type="molecule type" value="Genomic_DNA"/>
</dbReference>
<dbReference type="eggNOG" id="KOG2087">
    <property type="taxonomic scope" value="Eukaryota"/>
</dbReference>
<dbReference type="InParanoid" id="A7RZ84"/>
<feature type="transmembrane region" description="Helical" evidence="7">
    <location>
        <begin position="128"/>
        <end position="149"/>
    </location>
</feature>
<evidence type="ECO:0000256" key="2">
    <source>
        <dbReference type="ARBA" id="ARBA00022614"/>
    </source>
</evidence>
<dbReference type="FunFam" id="1.20.1070.10:FF:000393">
    <property type="entry name" value="Predicted protein"/>
    <property type="match status" value="1"/>
</dbReference>
<feature type="transmembrane region" description="Helical" evidence="7">
    <location>
        <begin position="309"/>
        <end position="329"/>
    </location>
</feature>
<dbReference type="HOGENOM" id="CLU_006130_0_1_1"/>
<dbReference type="Proteomes" id="UP000001593">
    <property type="component" value="Unassembled WGS sequence"/>
</dbReference>
<evidence type="ECO:0000256" key="6">
    <source>
        <dbReference type="ARBA" id="ARBA00023136"/>
    </source>
</evidence>
<organism evidence="9 10">
    <name type="scientific">Nematostella vectensis</name>
    <name type="common">Starlet sea anemone</name>
    <dbReference type="NCBI Taxonomy" id="45351"/>
    <lineage>
        <taxon>Eukaryota</taxon>
        <taxon>Metazoa</taxon>
        <taxon>Cnidaria</taxon>
        <taxon>Anthozoa</taxon>
        <taxon>Hexacorallia</taxon>
        <taxon>Actiniaria</taxon>
        <taxon>Edwardsiidae</taxon>
        <taxon>Nematostella</taxon>
    </lineage>
</organism>
<accession>A7RZ84</accession>
<feature type="transmembrane region" description="Helical" evidence="7">
    <location>
        <begin position="43"/>
        <end position="63"/>
    </location>
</feature>
<keyword evidence="4" id="KW-0677">Repeat</keyword>
<proteinExistence type="predicted"/>
<dbReference type="GO" id="GO:0007189">
    <property type="term" value="P:adenylate cyclase-activating G protein-coupled receptor signaling pathway"/>
    <property type="evidence" value="ECO:0000318"/>
    <property type="project" value="GO_Central"/>
</dbReference>
<evidence type="ECO:0000259" key="8">
    <source>
        <dbReference type="PROSITE" id="PS50262"/>
    </source>
</evidence>
<dbReference type="SUPFAM" id="SSF81321">
    <property type="entry name" value="Family A G protein-coupled receptor-like"/>
    <property type="match status" value="1"/>
</dbReference>
<dbReference type="PANTHER" id="PTHR24372:SF77">
    <property type="entry name" value="G-PROTEIN COUPLED RECEPTORS FAMILY 1 PROFILE DOMAIN-CONTAINING PROTEIN"/>
    <property type="match status" value="1"/>
</dbReference>
<sequence>ARKLDSLVLCCYAMKESDDLVCESPGNRFSSCSDLLKYPTLQVSIWIIGFLALVGNFYVLLYWNFLTPEDHHHRAHPKARVQSFLLTNLAVADLLMGVYLWIIAIQGVRWTGEYFRYDVQWRTGMLCQVAGAISTLSSEVSIVIMLIITADRLNCIVFDIRARPLGIKPARVICAFVWLLFTIMSFLPMVFTSYFYDKSAALPYFGRSSVCLPLAFSSARPHGWGYSFAIFIVFNSAAFLFILVAYVSIFLRVRTSSRAVRSTLKRDSALAVRVALIIVTDFCCWMPIIVISIMAFLNKFHDPSQSVMAWIAVFVLPINSSINPLLYTLSNPHARQ</sequence>
<dbReference type="GO" id="GO:0009755">
    <property type="term" value="P:hormone-mediated signaling pathway"/>
    <property type="evidence" value="ECO:0000318"/>
    <property type="project" value="GO_Central"/>
</dbReference>
<protein>
    <recommendedName>
        <fullName evidence="8">G-protein coupled receptors family 1 profile domain-containing protein</fullName>
    </recommendedName>
</protein>
<evidence type="ECO:0000256" key="3">
    <source>
        <dbReference type="ARBA" id="ARBA00022692"/>
    </source>
</evidence>
<dbReference type="GO" id="GO:0008528">
    <property type="term" value="F:G protein-coupled peptide receptor activity"/>
    <property type="evidence" value="ECO:0000318"/>
    <property type="project" value="GO_Central"/>
</dbReference>
<dbReference type="InterPro" id="IPR017452">
    <property type="entry name" value="GPCR_Rhodpsn_7TM"/>
</dbReference>
<evidence type="ECO:0000256" key="7">
    <source>
        <dbReference type="SAM" id="Phobius"/>
    </source>
</evidence>
<evidence type="ECO:0000256" key="4">
    <source>
        <dbReference type="ARBA" id="ARBA00022737"/>
    </source>
</evidence>
<dbReference type="OMA" id="CTIASPH"/>
<feature type="transmembrane region" description="Helical" evidence="7">
    <location>
        <begin position="84"/>
        <end position="108"/>
    </location>
</feature>
<dbReference type="Pfam" id="PF00001">
    <property type="entry name" value="7tm_1"/>
    <property type="match status" value="1"/>
</dbReference>
<name>A7RZ84_NEMVE</name>
<dbReference type="Gene3D" id="1.20.1070.10">
    <property type="entry name" value="Rhodopsin 7-helix transmembrane proteins"/>
    <property type="match status" value="1"/>
</dbReference>